<proteinExistence type="predicted"/>
<dbReference type="RefSeq" id="WP_094141196.1">
    <property type="nucleotide sequence ID" value="NZ_FZRA01000008.1"/>
</dbReference>
<name>A0A239RF76_STREI</name>
<evidence type="ECO:0000313" key="1">
    <source>
        <dbReference type="EMBL" id="SNU09502.1"/>
    </source>
</evidence>
<organism evidence="1 2">
    <name type="scientific">Streptococcus equinus</name>
    <name type="common">Streptococcus bovis</name>
    <dbReference type="NCBI Taxonomy" id="1335"/>
    <lineage>
        <taxon>Bacteria</taxon>
        <taxon>Bacillati</taxon>
        <taxon>Bacillota</taxon>
        <taxon>Bacilli</taxon>
        <taxon>Lactobacillales</taxon>
        <taxon>Streptococcaceae</taxon>
        <taxon>Streptococcus</taxon>
    </lineage>
</organism>
<dbReference type="Proteomes" id="UP000214649">
    <property type="component" value="Unassembled WGS sequence"/>
</dbReference>
<gene>
    <name evidence="1" type="ORF">SAMN05216470_1850</name>
</gene>
<sequence>MVNNMKIKMKLQGHEKFALREGWLNKGLIKKVYDEIVKELTEKEQKKCEEIFARYSRPPYGMSEDIITLMIAVVCANLSYCLRFRYNGEVKNINNWKELVVIKDKKIDVDVIRKSTFIVVDAGEVVGKYKRLFTRIQDNRIMSEVFSLKKELEQMTMSDEIPEEIETEFLLAKNLLDTGSAAKREWDEVTSAIEDQYEEALENSSLYNALKALEALEDLQISKYFEDNGFDVDENTKQYLNDLRNGITKCIDDTIDGYIATEYCKDVEHMTSFRNHNNKMQKLLEELGFREYAMRVGAQKDRELENTTEIKSRQELRADCSKFLNDSKVEKFTTYVAIKEFLKRGIDLQERVSKYKNALGRDGDQVQSTLDERVKELDKIKNRIEQDITDIWDDLYDVKTSEDIEDLIERINLILQKGISYNDQVSLEEARLNLSDLYSDVERLNASEVSRTAFGTISTELIEKYKDAEFDFEVNELLDELIKSVSERLDEKEKAWVDSNLSLGDKSRENIHKWKDRIKFLPEYLSEKTIERIQELDVEADEVIKDGKIDDVLYYFEKLEQSEKEECMRKLQNLM</sequence>
<evidence type="ECO:0000313" key="2">
    <source>
        <dbReference type="Proteomes" id="UP000214649"/>
    </source>
</evidence>
<reference evidence="1 2" key="1">
    <citation type="submission" date="2017-07" db="EMBL/GenBank/DDBJ databases">
        <authorList>
            <person name="Sun Z.S."/>
            <person name="Albrecht U."/>
            <person name="Echele G."/>
            <person name="Lee C.C."/>
        </authorList>
    </citation>
    <scope>NUCLEOTIDE SEQUENCE [LARGE SCALE GENOMIC DNA]</scope>
    <source>
        <strain evidence="1 2">AR3</strain>
    </source>
</reference>
<accession>A0A239RF76</accession>
<dbReference type="EMBL" id="FZRA01000008">
    <property type="protein sequence ID" value="SNU09502.1"/>
    <property type="molecule type" value="Genomic_DNA"/>
</dbReference>
<protein>
    <submittedName>
        <fullName evidence="1">Uncharacterized protein</fullName>
    </submittedName>
</protein>
<dbReference type="AlphaFoldDB" id="A0A239RF76"/>